<gene>
    <name evidence="2" type="primary">BmLEL-1</name>
    <name evidence="3" type="synonym">100174845</name>
</gene>
<dbReference type="KEGG" id="bmor:100174845"/>
<reference evidence="3" key="3">
    <citation type="submission" date="2022-06" db="UniProtKB">
        <authorList>
            <consortium name="EnsemblMetazoa"/>
        </authorList>
    </citation>
    <scope>IDENTIFICATION</scope>
    <source>
        <strain evidence="3">p50T (Dazao)</strain>
    </source>
</reference>
<feature type="domain" description="C-type lectin" evidence="1">
    <location>
        <begin position="22"/>
        <end position="136"/>
    </location>
</feature>
<dbReference type="Gene3D" id="3.10.100.10">
    <property type="entry name" value="Mannose-Binding Protein A, subunit A"/>
    <property type="match status" value="2"/>
</dbReference>
<dbReference type="InterPro" id="IPR001304">
    <property type="entry name" value="C-type_lectin-like"/>
</dbReference>
<dbReference type="PROSITE" id="PS50041">
    <property type="entry name" value="C_TYPE_LECTIN_2"/>
    <property type="match status" value="2"/>
</dbReference>
<protein>
    <submittedName>
        <fullName evidence="2">Low-expression lectin 1</fullName>
    </submittedName>
</protein>
<dbReference type="RefSeq" id="NP_001124371.1">
    <property type="nucleotide sequence ID" value="NM_001130899.1"/>
</dbReference>
<dbReference type="PANTHER" id="PTHR22803">
    <property type="entry name" value="MANNOSE, PHOSPHOLIPASE, LECTIN RECEPTOR RELATED"/>
    <property type="match status" value="1"/>
</dbReference>
<dbReference type="Proteomes" id="UP000005204">
    <property type="component" value="Unassembled WGS sequence"/>
</dbReference>
<feature type="domain" description="C-type lectin" evidence="1">
    <location>
        <begin position="159"/>
        <end position="284"/>
    </location>
</feature>
<name>B3IYT1_BOMMO</name>
<dbReference type="CDD" id="cd00037">
    <property type="entry name" value="CLECT"/>
    <property type="match status" value="2"/>
</dbReference>
<dbReference type="GO" id="GO:0030246">
    <property type="term" value="F:carbohydrate binding"/>
    <property type="evidence" value="ECO:0007669"/>
    <property type="project" value="UniProtKB-KW"/>
</dbReference>
<dbReference type="InterPro" id="IPR016186">
    <property type="entry name" value="C-type_lectin-like/link_sf"/>
</dbReference>
<evidence type="ECO:0000313" key="4">
    <source>
        <dbReference type="Proteomes" id="UP000005204"/>
    </source>
</evidence>
<reference evidence="4" key="1">
    <citation type="journal article" date="2008" name="Insect Biochem. Mol. Biol.">
        <title>The genome of a lepidopteran model insect, the silkworm Bombyx mori.</title>
        <authorList>
            <consortium name="International Silkworm Genome Consortium"/>
        </authorList>
    </citation>
    <scope>NUCLEOTIDE SEQUENCE [LARGE SCALE GENOMIC DNA]</scope>
    <source>
        <strain evidence="4">p50T</strain>
    </source>
</reference>
<organism evidence="2">
    <name type="scientific">Bombyx mori</name>
    <name type="common">Silk moth</name>
    <dbReference type="NCBI Taxonomy" id="7091"/>
    <lineage>
        <taxon>Eukaryota</taxon>
        <taxon>Metazoa</taxon>
        <taxon>Ecdysozoa</taxon>
        <taxon>Arthropoda</taxon>
        <taxon>Hexapoda</taxon>
        <taxon>Insecta</taxon>
        <taxon>Pterygota</taxon>
        <taxon>Neoptera</taxon>
        <taxon>Endopterygota</taxon>
        <taxon>Lepidoptera</taxon>
        <taxon>Glossata</taxon>
        <taxon>Ditrysia</taxon>
        <taxon>Bombycoidea</taxon>
        <taxon>Bombycidae</taxon>
        <taxon>Bombycinae</taxon>
        <taxon>Bombyx</taxon>
    </lineage>
</organism>
<dbReference type="InterPro" id="IPR016187">
    <property type="entry name" value="CTDL_fold"/>
</dbReference>
<keyword evidence="4" id="KW-1185">Reference proteome</keyword>
<proteinExistence type="evidence at transcript level"/>
<dbReference type="Pfam" id="PF00059">
    <property type="entry name" value="Lectin_C"/>
    <property type="match status" value="2"/>
</dbReference>
<dbReference type="InterPro" id="IPR050111">
    <property type="entry name" value="C-type_lectin/snaclec_domain"/>
</dbReference>
<evidence type="ECO:0000313" key="2">
    <source>
        <dbReference type="EMBL" id="BAG54784.1"/>
    </source>
</evidence>
<dbReference type="EMBL" id="AB444137">
    <property type="protein sequence ID" value="BAG54784.1"/>
    <property type="molecule type" value="mRNA"/>
</dbReference>
<keyword evidence="2" id="KW-0430">Lectin</keyword>
<dbReference type="EnsemblMetazoa" id="NM_001130899.1">
    <property type="protein sequence ID" value="NP_001124371.1"/>
    <property type="gene ID" value="GeneID_100174845"/>
</dbReference>
<evidence type="ECO:0000313" key="3">
    <source>
        <dbReference type="EnsemblMetazoa" id="NP_001124371.1"/>
    </source>
</evidence>
<evidence type="ECO:0000259" key="1">
    <source>
        <dbReference type="PROSITE" id="PS50041"/>
    </source>
</evidence>
<dbReference type="SUPFAM" id="SSF56436">
    <property type="entry name" value="C-type lectin-like"/>
    <property type="match status" value="2"/>
</dbReference>
<sequence length="324" mass="37400">METERPAYRKDYIYEKAFKTFYKLHNTAATWPDAKIRCEAEGSELMIPESLDEADAMPVLITAVLSKYNGVYVGIHDLYSERTYVTLKGKLMQDTILNLLWERNEPRPNGGRCLAMQRSGRFFVNPCTQPLPFICKTKAEKITYNKECKSFDKRWKLGSKNICFYMHTEPQTWYQAYMTCLASGGHLLIVNDRNEAKYVRDLFKETPERRVPDNEFAFLGFSDLFQRHNFKTIHDQKIEDVGYSDWDVKCSQNEKSVPQRCGGVRRNGLLTTGDCNVPAMFFCEKLLNATVSKQALRQRVKKAKPALQSQAQMNSADGLFEDIL</sequence>
<dbReference type="SMART" id="SM00034">
    <property type="entry name" value="CLECT"/>
    <property type="match status" value="2"/>
</dbReference>
<reference evidence="2" key="2">
    <citation type="journal article" date="2009" name="Dev. Comp. Immunol.">
        <title>Identification and comparative analysis of three novel C-type lectins from the silkworm with functional implications in pathogen recognition.</title>
        <authorList>
            <person name="Takase H."/>
            <person name="Watanabe A."/>
            <person name="Yoshizawa Y."/>
            <person name="Kitami M."/>
            <person name="Sato R."/>
        </authorList>
    </citation>
    <scope>NUCLEOTIDE SEQUENCE</scope>
</reference>
<dbReference type="CTD" id="100174845"/>
<accession>B3IYT1</accession>
<dbReference type="AlphaFoldDB" id="B3IYT1"/>
<dbReference type="GeneID" id="100174845"/>
<dbReference type="SMR" id="B3IYT1"/>
<dbReference type="OrthoDB" id="7357196at2759"/>